<organism evidence="3 4">
    <name type="scientific">Ramlibacter agri</name>
    <dbReference type="NCBI Taxonomy" id="2728837"/>
    <lineage>
        <taxon>Bacteria</taxon>
        <taxon>Pseudomonadati</taxon>
        <taxon>Pseudomonadota</taxon>
        <taxon>Betaproteobacteria</taxon>
        <taxon>Burkholderiales</taxon>
        <taxon>Comamonadaceae</taxon>
        <taxon>Ramlibacter</taxon>
    </lineage>
</organism>
<evidence type="ECO:0000313" key="3">
    <source>
        <dbReference type="EMBL" id="NML45732.1"/>
    </source>
</evidence>
<evidence type="ECO:0000313" key="4">
    <source>
        <dbReference type="Proteomes" id="UP000541185"/>
    </source>
</evidence>
<dbReference type="InterPro" id="IPR007712">
    <property type="entry name" value="RelE/ParE_toxin"/>
</dbReference>
<comment type="similarity">
    <text evidence="1">Belongs to the RelE toxin family.</text>
</comment>
<dbReference type="InterPro" id="IPR035093">
    <property type="entry name" value="RelE/ParE_toxin_dom_sf"/>
</dbReference>
<name>A0A848H756_9BURK</name>
<dbReference type="Proteomes" id="UP000541185">
    <property type="component" value="Unassembled WGS sequence"/>
</dbReference>
<reference evidence="3 4" key="1">
    <citation type="submission" date="2020-04" db="EMBL/GenBank/DDBJ databases">
        <title>Ramlibacter sp. G-1-2-2 isolated from soil.</title>
        <authorList>
            <person name="Dahal R.H."/>
        </authorList>
    </citation>
    <scope>NUCLEOTIDE SEQUENCE [LARGE SCALE GENOMIC DNA]</scope>
    <source>
        <strain evidence="3 4">G-1-2-2</strain>
    </source>
</reference>
<evidence type="ECO:0000256" key="1">
    <source>
        <dbReference type="ARBA" id="ARBA00006226"/>
    </source>
</evidence>
<proteinExistence type="inferred from homology"/>
<dbReference type="Pfam" id="PF05016">
    <property type="entry name" value="ParE_toxin"/>
    <property type="match status" value="1"/>
</dbReference>
<dbReference type="RefSeq" id="WP_169419805.1">
    <property type="nucleotide sequence ID" value="NZ_JABBFX010000001.1"/>
</dbReference>
<accession>A0A848H756</accession>
<gene>
    <name evidence="3" type="ORF">HHL11_18430</name>
</gene>
<keyword evidence="4" id="KW-1185">Reference proteome</keyword>
<dbReference type="PANTHER" id="PTHR33755:SF8">
    <property type="entry name" value="TOXIN PARE2"/>
    <property type="match status" value="1"/>
</dbReference>
<dbReference type="InterPro" id="IPR051803">
    <property type="entry name" value="TA_system_RelE-like_toxin"/>
</dbReference>
<keyword evidence="2" id="KW-1277">Toxin-antitoxin system</keyword>
<evidence type="ECO:0000256" key="2">
    <source>
        <dbReference type="ARBA" id="ARBA00022649"/>
    </source>
</evidence>
<dbReference type="PANTHER" id="PTHR33755">
    <property type="entry name" value="TOXIN PARE1-RELATED"/>
    <property type="match status" value="1"/>
</dbReference>
<dbReference type="AlphaFoldDB" id="A0A848H756"/>
<sequence>MKPLVRRALADCDVESAVDYYLGKGDADVALAFVDAIQDAYGHLSRHPGTGSPRYAQLLGIDGLRSWPMRSFPYIVFYFERPDLVEVWRVLHANRDLPVHLQESL</sequence>
<dbReference type="EMBL" id="JABBFX010000001">
    <property type="protein sequence ID" value="NML45732.1"/>
    <property type="molecule type" value="Genomic_DNA"/>
</dbReference>
<comment type="caution">
    <text evidence="3">The sequence shown here is derived from an EMBL/GenBank/DDBJ whole genome shotgun (WGS) entry which is preliminary data.</text>
</comment>
<dbReference type="Gene3D" id="3.30.2310.20">
    <property type="entry name" value="RelE-like"/>
    <property type="match status" value="1"/>
</dbReference>
<protein>
    <submittedName>
        <fullName evidence="3">Type II toxin-antitoxin system RelE/ParE family toxin</fullName>
    </submittedName>
</protein>